<dbReference type="Pfam" id="PF03401">
    <property type="entry name" value="TctC"/>
    <property type="match status" value="1"/>
</dbReference>
<dbReference type="Gene3D" id="3.40.190.10">
    <property type="entry name" value="Periplasmic binding protein-like II"/>
    <property type="match status" value="1"/>
</dbReference>
<gene>
    <name evidence="3" type="ORF">CAL12_04530</name>
</gene>
<accession>A0A1W6YGH1</accession>
<dbReference type="STRING" id="1416806.CAL12_04530"/>
<name>A0A1W6YGH1_9BORD</name>
<evidence type="ECO:0000313" key="4">
    <source>
        <dbReference type="Proteomes" id="UP000194151"/>
    </source>
</evidence>
<dbReference type="Gene3D" id="3.40.190.150">
    <property type="entry name" value="Bordetella uptake gene, domain 1"/>
    <property type="match status" value="1"/>
</dbReference>
<dbReference type="PANTHER" id="PTHR42928">
    <property type="entry name" value="TRICARBOXYLATE-BINDING PROTEIN"/>
    <property type="match status" value="1"/>
</dbReference>
<dbReference type="EMBL" id="CP021108">
    <property type="protein sequence ID" value="ARP80167.1"/>
    <property type="molecule type" value="Genomic_DNA"/>
</dbReference>
<feature type="signal peptide" evidence="2">
    <location>
        <begin position="1"/>
        <end position="23"/>
    </location>
</feature>
<feature type="chain" id="PRO_5013389223" description="ABC transporter substrate-binding protein" evidence="2">
    <location>
        <begin position="24"/>
        <end position="320"/>
    </location>
</feature>
<evidence type="ECO:0000256" key="2">
    <source>
        <dbReference type="SAM" id="SignalP"/>
    </source>
</evidence>
<dbReference type="OrthoDB" id="8627641at2"/>
<dbReference type="Proteomes" id="UP000194151">
    <property type="component" value="Chromosome"/>
</dbReference>
<comment type="similarity">
    <text evidence="1">Belongs to the UPF0065 (bug) family.</text>
</comment>
<reference evidence="3 4" key="1">
    <citation type="submission" date="2017-05" db="EMBL/GenBank/DDBJ databases">
        <title>Complete and WGS of Bordetella genogroups.</title>
        <authorList>
            <person name="Spilker T."/>
            <person name="LiPuma J."/>
        </authorList>
    </citation>
    <scope>NUCLEOTIDE SEQUENCE [LARGE SCALE GENOMIC DNA]</scope>
    <source>
        <strain evidence="3 4">AU19157</strain>
    </source>
</reference>
<dbReference type="PIRSF" id="PIRSF017082">
    <property type="entry name" value="YflP"/>
    <property type="match status" value="1"/>
</dbReference>
<keyword evidence="2" id="KW-0732">Signal</keyword>
<dbReference type="RefSeq" id="WP_086063398.1">
    <property type="nucleotide sequence ID" value="NZ_CP021108.1"/>
</dbReference>
<dbReference type="InterPro" id="IPR005064">
    <property type="entry name" value="BUG"/>
</dbReference>
<protein>
    <recommendedName>
        <fullName evidence="5">ABC transporter substrate-binding protein</fullName>
    </recommendedName>
</protein>
<dbReference type="AlphaFoldDB" id="A0A1W6YGH1"/>
<evidence type="ECO:0008006" key="5">
    <source>
        <dbReference type="Google" id="ProtNLM"/>
    </source>
</evidence>
<dbReference type="PANTHER" id="PTHR42928:SF5">
    <property type="entry name" value="BLR1237 PROTEIN"/>
    <property type="match status" value="1"/>
</dbReference>
<keyword evidence="4" id="KW-1185">Reference proteome</keyword>
<organism evidence="3 4">
    <name type="scientific">Bordetella genomosp. 8</name>
    <dbReference type="NCBI Taxonomy" id="1416806"/>
    <lineage>
        <taxon>Bacteria</taxon>
        <taxon>Pseudomonadati</taxon>
        <taxon>Pseudomonadota</taxon>
        <taxon>Betaproteobacteria</taxon>
        <taxon>Burkholderiales</taxon>
        <taxon>Alcaligenaceae</taxon>
        <taxon>Bordetella</taxon>
    </lineage>
</organism>
<dbReference type="CDD" id="cd07012">
    <property type="entry name" value="PBP2_Bug_TTT"/>
    <property type="match status" value="1"/>
</dbReference>
<sequence>MKRLAFVFATALASLCFASSSRADDYPSRPITIEVPYSPGASVDIMARMIGERLRTRFNQPVIVENHAGASGQIGLNRVARAKPDGYTLGVVQITNLALAPFVTAKLMYDPKKDFVPVVEIAENYLAIVSNVDGPLKNIKDVIAWAKQGKRELKLGSPSQGGLPHLSVALIAYQNGFDVQNISYKDVGPIVTDLASGQLDLGVSSYTSLAPSIQSGRVHLVGITAKDKFLPELPAIGDSLPGYSVPGWNGIVAPAGTDPKIVKKLNAAINQILAEPDMQEKLKALGLVPTIKSPQQFAELIDSDMARFEKLVKDIGFQPL</sequence>
<evidence type="ECO:0000256" key="1">
    <source>
        <dbReference type="ARBA" id="ARBA00006987"/>
    </source>
</evidence>
<proteinExistence type="inferred from homology"/>
<dbReference type="InterPro" id="IPR042100">
    <property type="entry name" value="Bug_dom1"/>
</dbReference>
<evidence type="ECO:0000313" key="3">
    <source>
        <dbReference type="EMBL" id="ARP80167.1"/>
    </source>
</evidence>
<dbReference type="SUPFAM" id="SSF53850">
    <property type="entry name" value="Periplasmic binding protein-like II"/>
    <property type="match status" value="1"/>
</dbReference>
<dbReference type="KEGG" id="bgv:CAL12_04530"/>